<sequence length="111" mass="13276">MDLWKLEVIDKLEIAPNYRELKSFLGLTGYYRRFVNNYAEIVEPLNKLLRKNVEYIWTKEFQIRFENIKEIPKENKNKKFIFTIDASNNGIGAVLSQENDTNRERPIMFLS</sequence>
<reference evidence="3 4" key="1">
    <citation type="submission" date="2020-11" db="EMBL/GenBank/DDBJ databases">
        <authorList>
            <person name="Wallbank WR R."/>
            <person name="Pardo Diaz C."/>
            <person name="Kozak K."/>
            <person name="Martin S."/>
            <person name="Jiggins C."/>
            <person name="Moest M."/>
            <person name="Warren A I."/>
            <person name="Generalovic N T."/>
            <person name="Byers J.R.P. K."/>
            <person name="Montejo-Kovacevich G."/>
            <person name="Yen C E."/>
        </authorList>
    </citation>
    <scope>NUCLEOTIDE SEQUENCE [LARGE SCALE GENOMIC DNA]</scope>
</reference>
<name>A0A7R8YQI0_HERIL</name>
<accession>A0A7R8YQI0</accession>
<dbReference type="InterPro" id="IPR043128">
    <property type="entry name" value="Rev_trsase/Diguanyl_cyclase"/>
</dbReference>
<gene>
    <name evidence="3" type="ORF">HERILL_LOCUS4788</name>
</gene>
<dbReference type="Gene3D" id="3.30.70.270">
    <property type="match status" value="1"/>
</dbReference>
<dbReference type="SUPFAM" id="SSF56672">
    <property type="entry name" value="DNA/RNA polymerases"/>
    <property type="match status" value="1"/>
</dbReference>
<dbReference type="InterPro" id="IPR043502">
    <property type="entry name" value="DNA/RNA_pol_sf"/>
</dbReference>
<organism evidence="3 4">
    <name type="scientific">Hermetia illucens</name>
    <name type="common">Black soldier fly</name>
    <dbReference type="NCBI Taxonomy" id="343691"/>
    <lineage>
        <taxon>Eukaryota</taxon>
        <taxon>Metazoa</taxon>
        <taxon>Ecdysozoa</taxon>
        <taxon>Arthropoda</taxon>
        <taxon>Hexapoda</taxon>
        <taxon>Insecta</taxon>
        <taxon>Pterygota</taxon>
        <taxon>Neoptera</taxon>
        <taxon>Endopterygota</taxon>
        <taxon>Diptera</taxon>
        <taxon>Brachycera</taxon>
        <taxon>Stratiomyomorpha</taxon>
        <taxon>Stratiomyidae</taxon>
        <taxon>Hermetiinae</taxon>
        <taxon>Hermetia</taxon>
    </lineage>
</organism>
<dbReference type="PANTHER" id="PTHR37984">
    <property type="entry name" value="PROTEIN CBG26694"/>
    <property type="match status" value="1"/>
</dbReference>
<dbReference type="GO" id="GO:0071897">
    <property type="term" value="P:DNA biosynthetic process"/>
    <property type="evidence" value="ECO:0007669"/>
    <property type="project" value="UniProtKB-ARBA"/>
</dbReference>
<proteinExistence type="predicted"/>
<dbReference type="AlphaFoldDB" id="A0A7R8YQI0"/>
<evidence type="ECO:0000313" key="3">
    <source>
        <dbReference type="EMBL" id="CAD7081693.1"/>
    </source>
</evidence>
<dbReference type="InterPro" id="IPR041577">
    <property type="entry name" value="RT_RNaseH_2"/>
</dbReference>
<evidence type="ECO:0000256" key="1">
    <source>
        <dbReference type="ARBA" id="ARBA00023268"/>
    </source>
</evidence>
<keyword evidence="4" id="KW-1185">Reference proteome</keyword>
<dbReference type="InterPro" id="IPR050951">
    <property type="entry name" value="Retrovirus_Pol_polyprotein"/>
</dbReference>
<dbReference type="Pfam" id="PF17919">
    <property type="entry name" value="RT_RNaseH_2"/>
    <property type="match status" value="1"/>
</dbReference>
<evidence type="ECO:0000313" key="4">
    <source>
        <dbReference type="Proteomes" id="UP000594454"/>
    </source>
</evidence>
<dbReference type="InParanoid" id="A0A7R8YQI0"/>
<feature type="domain" description="Reverse transcriptase/retrotransposon-derived protein RNase H-like" evidence="2">
    <location>
        <begin position="74"/>
        <end position="111"/>
    </location>
</feature>
<dbReference type="GO" id="GO:0003824">
    <property type="term" value="F:catalytic activity"/>
    <property type="evidence" value="ECO:0007669"/>
    <property type="project" value="UniProtKB-KW"/>
</dbReference>
<dbReference type="Proteomes" id="UP000594454">
    <property type="component" value="Chromosome 2"/>
</dbReference>
<dbReference type="EMBL" id="LR899010">
    <property type="protein sequence ID" value="CAD7081693.1"/>
    <property type="molecule type" value="Genomic_DNA"/>
</dbReference>
<evidence type="ECO:0000259" key="2">
    <source>
        <dbReference type="Pfam" id="PF17919"/>
    </source>
</evidence>
<keyword evidence="1" id="KW-0511">Multifunctional enzyme</keyword>
<dbReference type="PANTHER" id="PTHR37984:SF5">
    <property type="entry name" value="PROTEIN NYNRIN-LIKE"/>
    <property type="match status" value="1"/>
</dbReference>
<protein>
    <recommendedName>
        <fullName evidence="2">Reverse transcriptase/retrotransposon-derived protein RNase H-like domain-containing protein</fullName>
    </recommendedName>
</protein>